<dbReference type="InterPro" id="IPR036179">
    <property type="entry name" value="Ig-like_dom_sf"/>
</dbReference>
<gene>
    <name evidence="2" type="ORF">M9458_045462</name>
</gene>
<dbReference type="Gene3D" id="2.60.40.10">
    <property type="entry name" value="Immunoglobulins"/>
    <property type="match status" value="1"/>
</dbReference>
<dbReference type="SUPFAM" id="SSF48726">
    <property type="entry name" value="Immunoglobulin"/>
    <property type="match status" value="1"/>
</dbReference>
<dbReference type="PANTHER" id="PTHR21063">
    <property type="entry name" value="LFA-3"/>
    <property type="match status" value="1"/>
</dbReference>
<evidence type="ECO:0000259" key="1">
    <source>
        <dbReference type="PROSITE" id="PS50835"/>
    </source>
</evidence>
<dbReference type="EMBL" id="JAMKFB020000022">
    <property type="protein sequence ID" value="KAL0161737.1"/>
    <property type="molecule type" value="Genomic_DNA"/>
</dbReference>
<dbReference type="PROSITE" id="PS50835">
    <property type="entry name" value="IG_LIKE"/>
    <property type="match status" value="1"/>
</dbReference>
<evidence type="ECO:0000313" key="3">
    <source>
        <dbReference type="Proteomes" id="UP001529510"/>
    </source>
</evidence>
<dbReference type="InterPro" id="IPR007110">
    <property type="entry name" value="Ig-like_dom"/>
</dbReference>
<dbReference type="InterPro" id="IPR013783">
    <property type="entry name" value="Ig-like_fold"/>
</dbReference>
<organism evidence="2 3">
    <name type="scientific">Cirrhinus mrigala</name>
    <name type="common">Mrigala</name>
    <dbReference type="NCBI Taxonomy" id="683832"/>
    <lineage>
        <taxon>Eukaryota</taxon>
        <taxon>Metazoa</taxon>
        <taxon>Chordata</taxon>
        <taxon>Craniata</taxon>
        <taxon>Vertebrata</taxon>
        <taxon>Euteleostomi</taxon>
        <taxon>Actinopterygii</taxon>
        <taxon>Neopterygii</taxon>
        <taxon>Teleostei</taxon>
        <taxon>Ostariophysi</taxon>
        <taxon>Cypriniformes</taxon>
        <taxon>Cyprinidae</taxon>
        <taxon>Labeoninae</taxon>
        <taxon>Labeonini</taxon>
        <taxon>Cirrhinus</taxon>
    </lineage>
</organism>
<accession>A0ABD0NJ86</accession>
<feature type="domain" description="Ig-like" evidence="1">
    <location>
        <begin position="1"/>
        <end position="94"/>
    </location>
</feature>
<feature type="non-terminal residue" evidence="2">
    <location>
        <position position="1"/>
    </location>
</feature>
<keyword evidence="3" id="KW-1185">Reference proteome</keyword>
<dbReference type="AlphaFoldDB" id="A0ABD0NJ86"/>
<name>A0ABD0NJ86_CIRMR</name>
<sequence>VDEVSMMEGDSVTLHVTGTTTQQEEIAWYFNKTKIAEINMDQNKTYKNYGRFRDRLKLDYQTGSLTITNITITDSGVYDVQIRSSDKEKIFNVS</sequence>
<dbReference type="InterPro" id="IPR013106">
    <property type="entry name" value="Ig_V-set"/>
</dbReference>
<reference evidence="2 3" key="1">
    <citation type="submission" date="2024-05" db="EMBL/GenBank/DDBJ databases">
        <title>Genome sequencing and assembly of Indian major carp, Cirrhinus mrigala (Hamilton, 1822).</title>
        <authorList>
            <person name="Mohindra V."/>
            <person name="Chowdhury L.M."/>
            <person name="Lal K."/>
            <person name="Jena J.K."/>
        </authorList>
    </citation>
    <scope>NUCLEOTIDE SEQUENCE [LARGE SCALE GENOMIC DNA]</scope>
    <source>
        <strain evidence="2">CM1030</strain>
        <tissue evidence="2">Blood</tissue>
    </source>
</reference>
<dbReference type="Proteomes" id="UP001529510">
    <property type="component" value="Unassembled WGS sequence"/>
</dbReference>
<feature type="non-terminal residue" evidence="2">
    <location>
        <position position="94"/>
    </location>
</feature>
<dbReference type="Pfam" id="PF07686">
    <property type="entry name" value="V-set"/>
    <property type="match status" value="1"/>
</dbReference>
<dbReference type="PANTHER" id="PTHR21063:SF4">
    <property type="entry name" value="CD48 ANTIGEN-RELATED"/>
    <property type="match status" value="1"/>
</dbReference>
<protein>
    <recommendedName>
        <fullName evidence="1">Ig-like domain-containing protein</fullName>
    </recommendedName>
</protein>
<comment type="caution">
    <text evidence="2">The sequence shown here is derived from an EMBL/GenBank/DDBJ whole genome shotgun (WGS) entry which is preliminary data.</text>
</comment>
<proteinExistence type="predicted"/>
<evidence type="ECO:0000313" key="2">
    <source>
        <dbReference type="EMBL" id="KAL0161737.1"/>
    </source>
</evidence>